<dbReference type="EMBL" id="JANKHH010000005">
    <property type="protein sequence ID" value="MCR2834491.1"/>
    <property type="molecule type" value="Genomic_DNA"/>
</dbReference>
<gene>
    <name evidence="2" type="ORF">NSO95_11080</name>
</gene>
<evidence type="ECO:0000313" key="2">
    <source>
        <dbReference type="EMBL" id="MCR2834491.1"/>
    </source>
</evidence>
<evidence type="ECO:0000256" key="1">
    <source>
        <dbReference type="SAM" id="SignalP"/>
    </source>
</evidence>
<comment type="caution">
    <text evidence="2">The sequence shown here is derived from an EMBL/GenBank/DDBJ whole genome shotgun (WGS) entry which is preliminary data.</text>
</comment>
<dbReference type="NCBIfam" id="TIGR04433">
    <property type="entry name" value="UrcA_uranyl"/>
    <property type="match status" value="1"/>
</dbReference>
<feature type="signal peptide" evidence="1">
    <location>
        <begin position="1"/>
        <end position="24"/>
    </location>
</feature>
<name>A0ABT1XS57_9SPHN</name>
<evidence type="ECO:0000313" key="3">
    <source>
        <dbReference type="Proteomes" id="UP001206067"/>
    </source>
</evidence>
<dbReference type="InterPro" id="IPR030972">
    <property type="entry name" value="UrcA_uranyl"/>
</dbReference>
<organism evidence="2 3">
    <name type="scientific">Parerythrobacter lacustris</name>
    <dbReference type="NCBI Taxonomy" id="2969984"/>
    <lineage>
        <taxon>Bacteria</taxon>
        <taxon>Pseudomonadati</taxon>
        <taxon>Pseudomonadota</taxon>
        <taxon>Alphaproteobacteria</taxon>
        <taxon>Sphingomonadales</taxon>
        <taxon>Erythrobacteraceae</taxon>
        <taxon>Parerythrobacter</taxon>
    </lineage>
</organism>
<reference evidence="2 3" key="1">
    <citation type="submission" date="2022-08" db="EMBL/GenBank/DDBJ databases">
        <title>Polyphasic taxonomy analysis of Qipengyuania sp.RS5-5.</title>
        <authorList>
            <person name="Xamxidin M."/>
            <person name="Wu M."/>
        </authorList>
    </citation>
    <scope>NUCLEOTIDE SEQUENCE [LARGE SCALE GENOMIC DNA]</scope>
    <source>
        <strain evidence="2 3">RS5-5</strain>
    </source>
</reference>
<feature type="chain" id="PRO_5046507703" evidence="1">
    <location>
        <begin position="25"/>
        <end position="99"/>
    </location>
</feature>
<protein>
    <submittedName>
        <fullName evidence="2">UrcA family protein</fullName>
    </submittedName>
</protein>
<proteinExistence type="predicted"/>
<dbReference type="Proteomes" id="UP001206067">
    <property type="component" value="Unassembled WGS sequence"/>
</dbReference>
<keyword evidence="3" id="KW-1185">Reference proteome</keyword>
<sequence length="99" mass="10592">MTRTLIASIAMAMAVGTIAIPAHAESLFVSYADLDLTSAAGQKSLETRINVAAKRVCGYHQEVPGSRIRTREAEQCYKQAVNDATRQVAARIGDTRLGG</sequence>
<dbReference type="RefSeq" id="WP_257596301.1">
    <property type="nucleotide sequence ID" value="NZ_JANKHH010000005.1"/>
</dbReference>
<keyword evidence="1" id="KW-0732">Signal</keyword>
<accession>A0ABT1XS57</accession>